<dbReference type="InterPro" id="IPR032710">
    <property type="entry name" value="NTF2-like_dom_sf"/>
</dbReference>
<keyword evidence="3" id="KW-1185">Reference proteome</keyword>
<organism evidence="2 3">
    <name type="scientific">[Pantoea] beijingensis</name>
    <dbReference type="NCBI Taxonomy" id="1324864"/>
    <lineage>
        <taxon>Bacteria</taxon>
        <taxon>Pseudomonadati</taxon>
        <taxon>Pseudomonadota</taxon>
        <taxon>Gammaproteobacteria</taxon>
        <taxon>Enterobacterales</taxon>
        <taxon>Erwiniaceae</taxon>
        <taxon>Erwinia</taxon>
    </lineage>
</organism>
<accession>A0A443ID54</accession>
<comment type="caution">
    <text evidence="2">The sequence shown here is derived from an EMBL/GenBank/DDBJ whole genome shotgun (WGS) entry which is preliminary data.</text>
</comment>
<evidence type="ECO:0000259" key="1">
    <source>
        <dbReference type="Pfam" id="PF12680"/>
    </source>
</evidence>
<feature type="domain" description="SnoaL-like" evidence="1">
    <location>
        <begin position="11"/>
        <end position="114"/>
    </location>
</feature>
<gene>
    <name evidence="2" type="ORF">ED28_09070</name>
</gene>
<dbReference type="SUPFAM" id="SSF54427">
    <property type="entry name" value="NTF2-like"/>
    <property type="match status" value="1"/>
</dbReference>
<reference evidence="2 3" key="1">
    <citation type="submission" date="2014-04" db="EMBL/GenBank/DDBJ databases">
        <title>Draft genome sequence of Pantoea beijingensis strain LMG 27579, an emerging pathogen to Pleurotus eryngii with potential industrial application.</title>
        <authorList>
            <person name="Xu F."/>
            <person name="Liu Y."/>
            <person name="Wang S."/>
            <person name="Yin Y."/>
            <person name="Ma Y."/>
            <person name="Zhao S."/>
            <person name="Rong C."/>
        </authorList>
    </citation>
    <scope>NUCLEOTIDE SEQUENCE [LARGE SCALE GENOMIC DNA]</scope>
    <source>
        <strain evidence="2 3">LMG 27579</strain>
    </source>
</reference>
<dbReference type="Proteomes" id="UP000288794">
    <property type="component" value="Unassembled WGS sequence"/>
</dbReference>
<proteinExistence type="predicted"/>
<dbReference type="PANTHER" id="PTHR41252">
    <property type="entry name" value="BLR2505 PROTEIN"/>
    <property type="match status" value="1"/>
</dbReference>
<evidence type="ECO:0000313" key="2">
    <source>
        <dbReference type="EMBL" id="RWR02211.1"/>
    </source>
</evidence>
<protein>
    <recommendedName>
        <fullName evidence="1">SnoaL-like domain-containing protein</fullName>
    </recommendedName>
</protein>
<sequence length="133" mass="14973">MSTEINKQVAQTYFAALGRYDIDGMRACMTDDATWWIVPGTSFSGLHPKETFLSYIPKLFDGTVGRLDFEPFEITAEDNRVIIVTKGNLQFNDGRVYASNYCFVLTFRDGKIVSGKEFLDPIHVNEIFGGPES</sequence>
<dbReference type="Pfam" id="PF12680">
    <property type="entry name" value="SnoaL_2"/>
    <property type="match status" value="1"/>
</dbReference>
<dbReference type="PANTHER" id="PTHR41252:SF1">
    <property type="entry name" value="BLR2505 PROTEIN"/>
    <property type="match status" value="1"/>
</dbReference>
<dbReference type="EMBL" id="JMEE01000028">
    <property type="protein sequence ID" value="RWR02211.1"/>
    <property type="molecule type" value="Genomic_DNA"/>
</dbReference>
<evidence type="ECO:0000313" key="3">
    <source>
        <dbReference type="Proteomes" id="UP000288794"/>
    </source>
</evidence>
<dbReference type="RefSeq" id="WP_128177249.1">
    <property type="nucleotide sequence ID" value="NZ_CP071409.1"/>
</dbReference>
<name>A0A443ID54_9GAMM</name>
<dbReference type="AlphaFoldDB" id="A0A443ID54"/>
<dbReference type="InterPro" id="IPR037401">
    <property type="entry name" value="SnoaL-like"/>
</dbReference>
<dbReference type="Gene3D" id="3.10.450.50">
    <property type="match status" value="1"/>
</dbReference>